<keyword evidence="2" id="KW-0677">Repeat</keyword>
<reference evidence="6" key="1">
    <citation type="journal article" date="2019" name="Sci. Rep.">
        <title>Draft genome of Tanacetum cinerariifolium, the natural source of mosquito coil.</title>
        <authorList>
            <person name="Yamashiro T."/>
            <person name="Shiraishi A."/>
            <person name="Satake H."/>
            <person name="Nakayama K."/>
        </authorList>
    </citation>
    <scope>NUCLEOTIDE SEQUENCE</scope>
</reference>
<feature type="region of interest" description="Disordered" evidence="5">
    <location>
        <begin position="1"/>
        <end position="112"/>
    </location>
</feature>
<evidence type="ECO:0000256" key="4">
    <source>
        <dbReference type="ARBA" id="ARBA00023242"/>
    </source>
</evidence>
<evidence type="ECO:0000256" key="3">
    <source>
        <dbReference type="ARBA" id="ARBA00023125"/>
    </source>
</evidence>
<evidence type="ECO:0000256" key="1">
    <source>
        <dbReference type="ARBA" id="ARBA00004123"/>
    </source>
</evidence>
<evidence type="ECO:0000313" key="6">
    <source>
        <dbReference type="EMBL" id="GEY44543.1"/>
    </source>
</evidence>
<dbReference type="InterPro" id="IPR000637">
    <property type="entry name" value="HMGI/Y_DNA-bd_CS"/>
</dbReference>
<dbReference type="EMBL" id="BKCJ010179157">
    <property type="protein sequence ID" value="GEY44543.1"/>
    <property type="molecule type" value="Genomic_DNA"/>
</dbReference>
<dbReference type="PRINTS" id="PR00930">
    <property type="entry name" value="HIGHMOBLTYIY"/>
</dbReference>
<comment type="subcellular location">
    <subcellularLocation>
        <location evidence="1">Nucleus</location>
    </subcellularLocation>
</comment>
<comment type="caution">
    <text evidence="6">The sequence shown here is derived from an EMBL/GenBank/DDBJ whole genome shotgun (WGS) entry which is preliminary data.</text>
</comment>
<dbReference type="PRINTS" id="PR00929">
    <property type="entry name" value="ATHOOK"/>
</dbReference>
<evidence type="ECO:0000256" key="5">
    <source>
        <dbReference type="SAM" id="MobiDB-lite"/>
    </source>
</evidence>
<keyword evidence="4" id="KW-0539">Nucleus</keyword>
<name>A0A699HLM1_TANCI</name>
<dbReference type="InterPro" id="IPR017956">
    <property type="entry name" value="AT_hook_DNA-bd_motif"/>
</dbReference>
<organism evidence="6">
    <name type="scientific">Tanacetum cinerariifolium</name>
    <name type="common">Dalmatian daisy</name>
    <name type="synonym">Chrysanthemum cinerariifolium</name>
    <dbReference type="NCBI Taxonomy" id="118510"/>
    <lineage>
        <taxon>Eukaryota</taxon>
        <taxon>Viridiplantae</taxon>
        <taxon>Streptophyta</taxon>
        <taxon>Embryophyta</taxon>
        <taxon>Tracheophyta</taxon>
        <taxon>Spermatophyta</taxon>
        <taxon>Magnoliopsida</taxon>
        <taxon>eudicotyledons</taxon>
        <taxon>Gunneridae</taxon>
        <taxon>Pentapetalae</taxon>
        <taxon>asterids</taxon>
        <taxon>campanulids</taxon>
        <taxon>Asterales</taxon>
        <taxon>Asteraceae</taxon>
        <taxon>Asteroideae</taxon>
        <taxon>Anthemideae</taxon>
        <taxon>Anthemidinae</taxon>
        <taxon>Tanacetum</taxon>
    </lineage>
</organism>
<dbReference type="GO" id="GO:0003677">
    <property type="term" value="F:DNA binding"/>
    <property type="evidence" value="ECO:0007669"/>
    <property type="project" value="UniProtKB-KW"/>
</dbReference>
<dbReference type="AlphaFoldDB" id="A0A699HLM1"/>
<dbReference type="Pfam" id="PF02178">
    <property type="entry name" value="AT_hook"/>
    <property type="match status" value="2"/>
</dbReference>
<protein>
    <submittedName>
        <fullName evidence="6">AT-hook motif nuclear-localized protein 10-like</fullName>
    </submittedName>
</protein>
<evidence type="ECO:0000256" key="2">
    <source>
        <dbReference type="ARBA" id="ARBA00022737"/>
    </source>
</evidence>
<sequence>MSYETTTIYTTDAPTTAFRPHAPGYTTNNPNDGDNSYALTVPAPPELGYGGGEVKRKRGRPRKYPVDGSVAPATATGEFESPATADGKKPRGRPKGSANKHQPVASGCVKTM</sequence>
<dbReference type="PROSITE" id="PS00354">
    <property type="entry name" value="HMGI_Y"/>
    <property type="match status" value="1"/>
</dbReference>
<dbReference type="GO" id="GO:0006355">
    <property type="term" value="P:regulation of DNA-templated transcription"/>
    <property type="evidence" value="ECO:0007669"/>
    <property type="project" value="InterPro"/>
</dbReference>
<feature type="compositionally biased region" description="Low complexity" evidence="5">
    <location>
        <begin position="1"/>
        <end position="16"/>
    </location>
</feature>
<dbReference type="SMART" id="SM00384">
    <property type="entry name" value="AT_hook"/>
    <property type="match status" value="2"/>
</dbReference>
<accession>A0A699HLM1</accession>
<keyword evidence="3" id="KW-0238">DNA-binding</keyword>
<dbReference type="GO" id="GO:0000785">
    <property type="term" value="C:chromatin"/>
    <property type="evidence" value="ECO:0007669"/>
    <property type="project" value="InterPro"/>
</dbReference>
<gene>
    <name evidence="6" type="ORF">Tci_416517</name>
</gene>
<dbReference type="InterPro" id="IPR000116">
    <property type="entry name" value="HMGA"/>
</dbReference>
<feature type="compositionally biased region" description="Polar residues" evidence="5">
    <location>
        <begin position="25"/>
        <end position="38"/>
    </location>
</feature>
<proteinExistence type="predicted"/>
<dbReference type="GO" id="GO:0005634">
    <property type="term" value="C:nucleus"/>
    <property type="evidence" value="ECO:0007669"/>
    <property type="project" value="UniProtKB-SubCell"/>
</dbReference>